<dbReference type="Gene3D" id="3.10.290.10">
    <property type="entry name" value="RNA-binding S4 domain"/>
    <property type="match status" value="1"/>
</dbReference>
<dbReference type="InterPro" id="IPR036986">
    <property type="entry name" value="S4_RNA-bd_sf"/>
</dbReference>
<evidence type="ECO:0000256" key="1">
    <source>
        <dbReference type="ARBA" id="ARBA00013160"/>
    </source>
</evidence>
<dbReference type="InterPro" id="IPR014729">
    <property type="entry name" value="Rossmann-like_a/b/a_fold"/>
</dbReference>
<evidence type="ECO:0000256" key="8">
    <source>
        <dbReference type="ARBA" id="ARBA00033323"/>
    </source>
</evidence>
<evidence type="ECO:0000256" key="4">
    <source>
        <dbReference type="ARBA" id="ARBA00022840"/>
    </source>
</evidence>
<gene>
    <name evidence="12" type="ORF">EGW08_008540</name>
</gene>
<accession>A0A3S1BGW5</accession>
<dbReference type="FunFam" id="1.10.240.10:FF:000001">
    <property type="entry name" value="Tyrosine--tRNA ligase"/>
    <property type="match status" value="1"/>
</dbReference>
<dbReference type="InterPro" id="IPR002305">
    <property type="entry name" value="aa-tRNA-synth_Ic"/>
</dbReference>
<evidence type="ECO:0000313" key="12">
    <source>
        <dbReference type="EMBL" id="RUS83692.1"/>
    </source>
</evidence>
<keyword evidence="5" id="KW-0694">RNA-binding</keyword>
<keyword evidence="6 10" id="KW-0648">Protein biosynthesis</keyword>
<dbReference type="PANTHER" id="PTHR11766">
    <property type="entry name" value="TYROSYL-TRNA SYNTHETASE"/>
    <property type="match status" value="1"/>
</dbReference>
<evidence type="ECO:0000256" key="2">
    <source>
        <dbReference type="ARBA" id="ARBA00022598"/>
    </source>
</evidence>
<dbReference type="SUPFAM" id="SSF55174">
    <property type="entry name" value="Alpha-L RNA-binding motif"/>
    <property type="match status" value="1"/>
</dbReference>
<dbReference type="Proteomes" id="UP000271974">
    <property type="component" value="Unassembled WGS sequence"/>
</dbReference>
<dbReference type="InterPro" id="IPR024107">
    <property type="entry name" value="Tyr-tRNA-ligase_bac_1"/>
</dbReference>
<dbReference type="InterPro" id="IPR024088">
    <property type="entry name" value="Tyr-tRNA-ligase_bac-type"/>
</dbReference>
<evidence type="ECO:0000256" key="6">
    <source>
        <dbReference type="ARBA" id="ARBA00022917"/>
    </source>
</evidence>
<dbReference type="Gene3D" id="1.10.240.10">
    <property type="entry name" value="Tyrosyl-Transfer RNA Synthetase"/>
    <property type="match status" value="1"/>
</dbReference>
<dbReference type="STRING" id="188477.A0A3S1BGW5"/>
<dbReference type="PRINTS" id="PR01040">
    <property type="entry name" value="TRNASYNTHTYR"/>
</dbReference>
<comment type="similarity">
    <text evidence="10">Belongs to the class-I aminoacyl-tRNA synthetase family.</text>
</comment>
<evidence type="ECO:0000256" key="9">
    <source>
        <dbReference type="ARBA" id="ARBA00048248"/>
    </source>
</evidence>
<organism evidence="12 13">
    <name type="scientific">Elysia chlorotica</name>
    <name type="common">Eastern emerald elysia</name>
    <name type="synonym">Sea slug</name>
    <dbReference type="NCBI Taxonomy" id="188477"/>
    <lineage>
        <taxon>Eukaryota</taxon>
        <taxon>Metazoa</taxon>
        <taxon>Spiralia</taxon>
        <taxon>Lophotrochozoa</taxon>
        <taxon>Mollusca</taxon>
        <taxon>Gastropoda</taxon>
        <taxon>Heterobranchia</taxon>
        <taxon>Euthyneura</taxon>
        <taxon>Panpulmonata</taxon>
        <taxon>Sacoglossa</taxon>
        <taxon>Placobranchoidea</taxon>
        <taxon>Plakobranchidae</taxon>
        <taxon>Elysia</taxon>
    </lineage>
</organism>
<name>A0A3S1BGW5_ELYCH</name>
<dbReference type="Gene3D" id="3.40.50.620">
    <property type="entry name" value="HUPs"/>
    <property type="match status" value="1"/>
</dbReference>
<keyword evidence="4 10" id="KW-0067">ATP-binding</keyword>
<dbReference type="AlphaFoldDB" id="A0A3S1BGW5"/>
<comment type="catalytic activity">
    <reaction evidence="9 10">
        <text>tRNA(Tyr) + L-tyrosine + ATP = L-tyrosyl-tRNA(Tyr) + AMP + diphosphate + H(+)</text>
        <dbReference type="Rhea" id="RHEA:10220"/>
        <dbReference type="Rhea" id="RHEA-COMP:9706"/>
        <dbReference type="Rhea" id="RHEA-COMP:9707"/>
        <dbReference type="ChEBI" id="CHEBI:15378"/>
        <dbReference type="ChEBI" id="CHEBI:30616"/>
        <dbReference type="ChEBI" id="CHEBI:33019"/>
        <dbReference type="ChEBI" id="CHEBI:58315"/>
        <dbReference type="ChEBI" id="CHEBI:78442"/>
        <dbReference type="ChEBI" id="CHEBI:78536"/>
        <dbReference type="ChEBI" id="CHEBI:456215"/>
        <dbReference type="EC" id="6.1.1.1"/>
    </reaction>
</comment>
<sequence length="483" mass="54249">MATFTQRFLVRYRCRKTLKMRPFIQSAQRIGEPSVFQHGFQVRCSHGSSSHDFLTTLRNRGICESVFPNTRPDEIMQLMSCPQALYCGFDPTADSLHIGNLLSLIVLLHGQRAGHTPIAVLGGATALIGDPSGKSKERRAMSAEEVENNILGLMENVERIFRNHSNFNHFFFPPHRIFNNRDWYKGQDIISFLSTTGRHFRLGEMLSKSSVQSRLNSKEGISCTEFMYQVFQASDWLHLYQNHNCSIQVGGNDQTGNIASGFDLIHRITNKYVFGLLVPLILSPSGEKLGKSTGNAVWLDPKKTSPFDFYQYFLNLPDSTLEKFLQLFTFIPSEEISKIVESHLSSPEKRAGQKILAENVTKLVHGDTGLESAQRCTDVLFGKSVSALSAMELAELQQLMKNAPTTELPAASDLCLKDLCLKIKCFSNEADAERIICAGGVYLNLQRVTDPQLQVGKAGHILPNHITLVRVGKKNFHLVRWWV</sequence>
<dbReference type="Pfam" id="PF22421">
    <property type="entry name" value="SYY_C-terminal"/>
    <property type="match status" value="1"/>
</dbReference>
<evidence type="ECO:0000256" key="7">
    <source>
        <dbReference type="ARBA" id="ARBA00023146"/>
    </source>
</evidence>
<dbReference type="InterPro" id="IPR054608">
    <property type="entry name" value="SYY-like_C"/>
</dbReference>
<proteinExistence type="inferred from homology"/>
<dbReference type="InterPro" id="IPR002307">
    <property type="entry name" value="Tyr-tRNA-ligase"/>
</dbReference>
<dbReference type="CDD" id="cd00805">
    <property type="entry name" value="TyrRS_core"/>
    <property type="match status" value="1"/>
</dbReference>
<dbReference type="GO" id="GO:0005524">
    <property type="term" value="F:ATP binding"/>
    <property type="evidence" value="ECO:0007669"/>
    <property type="project" value="UniProtKB-KW"/>
</dbReference>
<dbReference type="FunFam" id="3.40.50.620:FF:000107">
    <property type="entry name" value="Tyrosine--tRNA ligase"/>
    <property type="match status" value="1"/>
</dbReference>
<evidence type="ECO:0000259" key="11">
    <source>
        <dbReference type="Pfam" id="PF22421"/>
    </source>
</evidence>
<dbReference type="Pfam" id="PF00579">
    <property type="entry name" value="tRNA-synt_1b"/>
    <property type="match status" value="1"/>
</dbReference>
<dbReference type="OrthoDB" id="337870at2759"/>
<dbReference type="GO" id="GO:0005829">
    <property type="term" value="C:cytosol"/>
    <property type="evidence" value="ECO:0007669"/>
    <property type="project" value="TreeGrafter"/>
</dbReference>
<comment type="caution">
    <text evidence="12">The sequence shown here is derived from an EMBL/GenBank/DDBJ whole genome shotgun (WGS) entry which is preliminary data.</text>
</comment>
<dbReference type="InterPro" id="IPR001412">
    <property type="entry name" value="aa-tRNA-synth_I_CS"/>
</dbReference>
<keyword evidence="7 10" id="KW-0030">Aminoacyl-tRNA synthetase</keyword>
<dbReference type="GO" id="GO:0003723">
    <property type="term" value="F:RNA binding"/>
    <property type="evidence" value="ECO:0007669"/>
    <property type="project" value="UniProtKB-KW"/>
</dbReference>
<dbReference type="EMBL" id="RQTK01000234">
    <property type="protein sequence ID" value="RUS83692.1"/>
    <property type="molecule type" value="Genomic_DNA"/>
</dbReference>
<keyword evidence="13" id="KW-1185">Reference proteome</keyword>
<dbReference type="NCBIfam" id="TIGR00234">
    <property type="entry name" value="tyrS"/>
    <property type="match status" value="1"/>
</dbReference>
<dbReference type="GO" id="GO:0006437">
    <property type="term" value="P:tyrosyl-tRNA aminoacylation"/>
    <property type="evidence" value="ECO:0007669"/>
    <property type="project" value="InterPro"/>
</dbReference>
<protein>
    <recommendedName>
        <fullName evidence="1 10">Tyrosine--tRNA ligase</fullName>
        <ecNumber evidence="1 10">6.1.1.1</ecNumber>
    </recommendedName>
    <alternativeName>
        <fullName evidence="8 10">Tyrosyl-tRNA synthetase</fullName>
    </alternativeName>
</protein>
<evidence type="ECO:0000256" key="5">
    <source>
        <dbReference type="ARBA" id="ARBA00022884"/>
    </source>
</evidence>
<evidence type="ECO:0000256" key="10">
    <source>
        <dbReference type="RuleBase" id="RU361234"/>
    </source>
</evidence>
<dbReference type="SUPFAM" id="SSF52374">
    <property type="entry name" value="Nucleotidylyl transferase"/>
    <property type="match status" value="1"/>
</dbReference>
<feature type="domain" description="Tyrosine--tRNA ligase SYY-like C-terminal" evidence="11">
    <location>
        <begin position="395"/>
        <end position="479"/>
    </location>
</feature>
<dbReference type="GO" id="GO:0005739">
    <property type="term" value="C:mitochondrion"/>
    <property type="evidence" value="ECO:0007669"/>
    <property type="project" value="TreeGrafter"/>
</dbReference>
<reference evidence="12 13" key="1">
    <citation type="submission" date="2019-01" db="EMBL/GenBank/DDBJ databases">
        <title>A draft genome assembly of the solar-powered sea slug Elysia chlorotica.</title>
        <authorList>
            <person name="Cai H."/>
            <person name="Li Q."/>
            <person name="Fang X."/>
            <person name="Li J."/>
            <person name="Curtis N.E."/>
            <person name="Altenburger A."/>
            <person name="Shibata T."/>
            <person name="Feng M."/>
            <person name="Maeda T."/>
            <person name="Schwartz J.A."/>
            <person name="Shigenobu S."/>
            <person name="Lundholm N."/>
            <person name="Nishiyama T."/>
            <person name="Yang H."/>
            <person name="Hasebe M."/>
            <person name="Li S."/>
            <person name="Pierce S.K."/>
            <person name="Wang J."/>
        </authorList>
    </citation>
    <scope>NUCLEOTIDE SEQUENCE [LARGE SCALE GENOMIC DNA]</scope>
    <source>
        <strain evidence="12">EC2010</strain>
        <tissue evidence="12">Whole organism of an adult</tissue>
    </source>
</reference>
<dbReference type="PANTHER" id="PTHR11766:SF0">
    <property type="entry name" value="TYROSINE--TRNA LIGASE, MITOCHONDRIAL"/>
    <property type="match status" value="1"/>
</dbReference>
<dbReference type="PROSITE" id="PS00178">
    <property type="entry name" value="AA_TRNA_LIGASE_I"/>
    <property type="match status" value="1"/>
</dbReference>
<evidence type="ECO:0000256" key="3">
    <source>
        <dbReference type="ARBA" id="ARBA00022741"/>
    </source>
</evidence>
<keyword evidence="2 10" id="KW-0436">Ligase</keyword>
<evidence type="ECO:0000313" key="13">
    <source>
        <dbReference type="Proteomes" id="UP000271974"/>
    </source>
</evidence>
<keyword evidence="3 10" id="KW-0547">Nucleotide-binding</keyword>
<dbReference type="EC" id="6.1.1.1" evidence="1 10"/>
<dbReference type="GO" id="GO:0004831">
    <property type="term" value="F:tyrosine-tRNA ligase activity"/>
    <property type="evidence" value="ECO:0007669"/>
    <property type="project" value="UniProtKB-EC"/>
</dbReference>
<dbReference type="HAMAP" id="MF_02006">
    <property type="entry name" value="Tyr_tRNA_synth_type1"/>
    <property type="match status" value="1"/>
</dbReference>